<gene>
    <name evidence="2" type="ORF">H072_7991</name>
</gene>
<dbReference type="Proteomes" id="UP000015100">
    <property type="component" value="Unassembled WGS sequence"/>
</dbReference>
<proteinExistence type="predicted"/>
<reference evidence="2 3" key="1">
    <citation type="journal article" date="2013" name="PLoS Genet.">
        <title>Genomic mechanisms accounting for the adaptation to parasitism in nematode-trapping fungi.</title>
        <authorList>
            <person name="Meerupati T."/>
            <person name="Andersson K.M."/>
            <person name="Friman E."/>
            <person name="Kumar D."/>
            <person name="Tunlid A."/>
            <person name="Ahren D."/>
        </authorList>
    </citation>
    <scope>NUCLEOTIDE SEQUENCE [LARGE SCALE GENOMIC DNA]</scope>
    <source>
        <strain evidence="2 3">CBS 200.50</strain>
    </source>
</reference>
<dbReference type="HOGENOM" id="CLU_636185_0_0_1"/>
<dbReference type="OrthoDB" id="5287761at2759"/>
<dbReference type="AlphaFoldDB" id="S8A5P2"/>
<evidence type="ECO:0000313" key="3">
    <source>
        <dbReference type="Proteomes" id="UP000015100"/>
    </source>
</evidence>
<organism evidence="2 3">
    <name type="scientific">Dactylellina haptotyla (strain CBS 200.50)</name>
    <name type="common">Nematode-trapping fungus</name>
    <name type="synonym">Monacrosporium haptotylum</name>
    <dbReference type="NCBI Taxonomy" id="1284197"/>
    <lineage>
        <taxon>Eukaryota</taxon>
        <taxon>Fungi</taxon>
        <taxon>Dikarya</taxon>
        <taxon>Ascomycota</taxon>
        <taxon>Pezizomycotina</taxon>
        <taxon>Orbiliomycetes</taxon>
        <taxon>Orbiliales</taxon>
        <taxon>Orbiliaceae</taxon>
        <taxon>Dactylellina</taxon>
    </lineage>
</organism>
<evidence type="ECO:0000313" key="2">
    <source>
        <dbReference type="EMBL" id="EPS38320.1"/>
    </source>
</evidence>
<evidence type="ECO:0008006" key="4">
    <source>
        <dbReference type="Google" id="ProtNLM"/>
    </source>
</evidence>
<protein>
    <recommendedName>
        <fullName evidence="4">F-box domain-containing protein</fullName>
    </recommendedName>
</protein>
<sequence>MQMSSQVNLKQAILGVFGRRSFRAPETGSPEPPKDRPPSAKLSYINDSRNSSSSAVSDGIKLPLDNFPVDIKLMILEKLADADFDGFISLSSSSRAFRGIYQHNKRLLVERALLHDALKYQEESLFLVHFAERIRNFQVHLTHEDITGIRNAYLYAIHAQKDSSSNTETFEIFEMDCMANWPVAESTKTKLIETHRAVLRFVHQFGQKCMYPRLLRAVSGVGDQKPASTEPPMTSAEKQRLIRGTYRLSVAMLFKLFAYRPEPGVANPTTTPKYFQSIWGYWDSKLVEMLTSYMSIELETTFEVLWRKMTIWWTGDLEDMFPIANWARNELTPLATAEHQDCSYFAFMVHEFPYHAAEWITAAPAHGQFSSGWGGPQERIDEMTKFCQSFISQPQSPFIYGHHLAQTRGYFNSHLFELSEIKETKRIRVTYPGLMEVKSWNRPNFKMRSPYGSVYPGLDFWGVPWDNWRLRSWGYEFPPDDMQISI</sequence>
<feature type="region of interest" description="Disordered" evidence="1">
    <location>
        <begin position="22"/>
        <end position="42"/>
    </location>
</feature>
<comment type="caution">
    <text evidence="2">The sequence shown here is derived from an EMBL/GenBank/DDBJ whole genome shotgun (WGS) entry which is preliminary data.</text>
</comment>
<accession>S8A5P2</accession>
<name>S8A5P2_DACHA</name>
<dbReference type="EMBL" id="AQGS01000575">
    <property type="protein sequence ID" value="EPS38320.1"/>
    <property type="molecule type" value="Genomic_DNA"/>
</dbReference>
<evidence type="ECO:0000256" key="1">
    <source>
        <dbReference type="SAM" id="MobiDB-lite"/>
    </source>
</evidence>
<keyword evidence="3" id="KW-1185">Reference proteome</keyword>
<dbReference type="OMA" id="ISERHRI"/>
<reference evidence="3" key="2">
    <citation type="submission" date="2013-04" db="EMBL/GenBank/DDBJ databases">
        <title>Genomic mechanisms accounting for the adaptation to parasitism in nematode-trapping fungi.</title>
        <authorList>
            <person name="Ahren D.G."/>
        </authorList>
    </citation>
    <scope>NUCLEOTIDE SEQUENCE [LARGE SCALE GENOMIC DNA]</scope>
    <source>
        <strain evidence="3">CBS 200.50</strain>
    </source>
</reference>